<dbReference type="GO" id="GO:0006260">
    <property type="term" value="P:DNA replication"/>
    <property type="evidence" value="ECO:0007669"/>
    <property type="project" value="UniProtKB-KW"/>
</dbReference>
<evidence type="ECO:0000256" key="3">
    <source>
        <dbReference type="ARBA" id="ARBA00022457"/>
    </source>
</evidence>
<comment type="catalytic activity">
    <reaction evidence="11">
        <text>8-oxo-GTP + H2O = 8-oxo-GMP + diphosphate + H(+)</text>
        <dbReference type="Rhea" id="RHEA:67616"/>
        <dbReference type="ChEBI" id="CHEBI:15377"/>
        <dbReference type="ChEBI" id="CHEBI:15378"/>
        <dbReference type="ChEBI" id="CHEBI:33019"/>
        <dbReference type="ChEBI" id="CHEBI:143553"/>
        <dbReference type="ChEBI" id="CHEBI:145694"/>
    </reaction>
</comment>
<dbReference type="GO" id="GO:0006281">
    <property type="term" value="P:DNA repair"/>
    <property type="evidence" value="ECO:0007669"/>
    <property type="project" value="UniProtKB-KW"/>
</dbReference>
<evidence type="ECO:0000256" key="13">
    <source>
        <dbReference type="ARBA" id="ARBA00040794"/>
    </source>
</evidence>
<protein>
    <recommendedName>
        <fullName evidence="13">8-oxo-dGTP diphosphatase</fullName>
        <ecNumber evidence="12">3.6.1.55</ecNumber>
    </recommendedName>
    <alternativeName>
        <fullName evidence="16">7,8-dihydro-8-oxoguanine-triphosphatase</fullName>
    </alternativeName>
    <alternativeName>
        <fullName evidence="15">Mutator protein MutT</fullName>
    </alternativeName>
    <alternativeName>
        <fullName evidence="14">dGTP pyrophosphohydrolase</fullName>
    </alternativeName>
</protein>
<dbReference type="GO" id="GO:0046872">
    <property type="term" value="F:metal ion binding"/>
    <property type="evidence" value="ECO:0007669"/>
    <property type="project" value="UniProtKB-KW"/>
</dbReference>
<keyword evidence="7" id="KW-0378">Hydrolase</keyword>
<evidence type="ECO:0000256" key="5">
    <source>
        <dbReference type="ARBA" id="ARBA00022723"/>
    </source>
</evidence>
<keyword evidence="6" id="KW-0227">DNA damage</keyword>
<keyword evidence="8" id="KW-0460">Magnesium</keyword>
<evidence type="ECO:0000256" key="15">
    <source>
        <dbReference type="ARBA" id="ARBA00041979"/>
    </source>
</evidence>
<gene>
    <name evidence="18" type="ORF">B9G79_08090</name>
</gene>
<evidence type="ECO:0000256" key="7">
    <source>
        <dbReference type="ARBA" id="ARBA00022801"/>
    </source>
</evidence>
<evidence type="ECO:0000256" key="2">
    <source>
        <dbReference type="ARBA" id="ARBA00005582"/>
    </source>
</evidence>
<dbReference type="GO" id="GO:0035539">
    <property type="term" value="F:8-oxo-7,8-dihydrodeoxyguanosine triphosphate pyrophosphatase activity"/>
    <property type="evidence" value="ECO:0007669"/>
    <property type="project" value="UniProtKB-EC"/>
</dbReference>
<dbReference type="PRINTS" id="PR00502">
    <property type="entry name" value="NUDIXFAMILY"/>
</dbReference>
<evidence type="ECO:0000256" key="4">
    <source>
        <dbReference type="ARBA" id="ARBA00022705"/>
    </source>
</evidence>
<dbReference type="Gene3D" id="3.90.79.10">
    <property type="entry name" value="Nucleoside Triphosphate Pyrophosphohydrolase"/>
    <property type="match status" value="1"/>
</dbReference>
<evidence type="ECO:0000256" key="6">
    <source>
        <dbReference type="ARBA" id="ARBA00022763"/>
    </source>
</evidence>
<keyword evidence="9" id="KW-0234">DNA repair</keyword>
<keyword evidence="3" id="KW-0515">Mutator protein</keyword>
<dbReference type="Proteomes" id="UP000197003">
    <property type="component" value="Chromosome"/>
</dbReference>
<dbReference type="SUPFAM" id="SSF55811">
    <property type="entry name" value="Nudix"/>
    <property type="match status" value="1"/>
</dbReference>
<reference evidence="18 19" key="1">
    <citation type="submission" date="2017-04" db="EMBL/GenBank/DDBJ databases">
        <title>Whole genome sequence of Bdellovibrio bacteriovorus strain SSB218315.</title>
        <authorList>
            <person name="Oyedara O."/>
            <person name="Rodriguez-Perez M.A."/>
        </authorList>
    </citation>
    <scope>NUCLEOTIDE SEQUENCE [LARGE SCALE GENOMIC DNA]</scope>
    <source>
        <strain evidence="18 19">SSB218315</strain>
    </source>
</reference>
<dbReference type="EMBL" id="CP020946">
    <property type="protein sequence ID" value="ASD63534.1"/>
    <property type="molecule type" value="Genomic_DNA"/>
</dbReference>
<dbReference type="Pfam" id="PF00293">
    <property type="entry name" value="NUDIX"/>
    <property type="match status" value="1"/>
</dbReference>
<dbReference type="AlphaFoldDB" id="A0A1Z3N7T5"/>
<dbReference type="GO" id="GO:0044716">
    <property type="term" value="F:8-oxo-GDP phosphatase activity"/>
    <property type="evidence" value="ECO:0007669"/>
    <property type="project" value="TreeGrafter"/>
</dbReference>
<evidence type="ECO:0000259" key="17">
    <source>
        <dbReference type="PROSITE" id="PS51462"/>
    </source>
</evidence>
<evidence type="ECO:0000256" key="14">
    <source>
        <dbReference type="ARBA" id="ARBA00041592"/>
    </source>
</evidence>
<keyword evidence="5" id="KW-0479">Metal-binding</keyword>
<evidence type="ECO:0000256" key="12">
    <source>
        <dbReference type="ARBA" id="ARBA00038905"/>
    </source>
</evidence>
<evidence type="ECO:0000256" key="11">
    <source>
        <dbReference type="ARBA" id="ARBA00036904"/>
    </source>
</evidence>
<dbReference type="GO" id="GO:0044715">
    <property type="term" value="F:8-oxo-dGDP phosphatase activity"/>
    <property type="evidence" value="ECO:0007669"/>
    <property type="project" value="TreeGrafter"/>
</dbReference>
<evidence type="ECO:0000256" key="8">
    <source>
        <dbReference type="ARBA" id="ARBA00022842"/>
    </source>
</evidence>
<dbReference type="PROSITE" id="PS51462">
    <property type="entry name" value="NUDIX"/>
    <property type="match status" value="1"/>
</dbReference>
<dbReference type="GO" id="GO:0008413">
    <property type="term" value="F:8-oxo-7,8-dihydroguanosine triphosphate pyrophosphatase activity"/>
    <property type="evidence" value="ECO:0007669"/>
    <property type="project" value="TreeGrafter"/>
</dbReference>
<proteinExistence type="inferred from homology"/>
<sequence>MTKQPVLVVAAVIQRQEDPEGRILVVRRGPGQSGAGFWEFPGGKVEAGEAPEQALVREIMEELALSVRVHELIGEEDFAYPSKTIRLRVYWASVKGGEDLVLSEHDDFKWQRPEEIDVMALSAADRPFVELIQKTYGKR</sequence>
<dbReference type="RefSeq" id="WP_088565069.1">
    <property type="nucleotide sequence ID" value="NZ_CP020946.1"/>
</dbReference>
<dbReference type="PANTHER" id="PTHR47707:SF1">
    <property type="entry name" value="NUDIX HYDROLASE FAMILY PROTEIN"/>
    <property type="match status" value="1"/>
</dbReference>
<evidence type="ECO:0000256" key="10">
    <source>
        <dbReference type="ARBA" id="ARBA00035861"/>
    </source>
</evidence>
<dbReference type="EC" id="3.6.1.55" evidence="12"/>
<name>A0A1Z3N7T5_BDEBC</name>
<dbReference type="CDD" id="cd03425">
    <property type="entry name" value="NUDIX_MutT_NudA_like"/>
    <property type="match status" value="1"/>
</dbReference>
<comment type="cofactor">
    <cofactor evidence="1">
        <name>Mg(2+)</name>
        <dbReference type="ChEBI" id="CHEBI:18420"/>
    </cofactor>
</comment>
<dbReference type="InterPro" id="IPR000086">
    <property type="entry name" value="NUDIX_hydrolase_dom"/>
</dbReference>
<evidence type="ECO:0000256" key="16">
    <source>
        <dbReference type="ARBA" id="ARBA00042798"/>
    </source>
</evidence>
<dbReference type="InterPro" id="IPR047127">
    <property type="entry name" value="MutT-like"/>
</dbReference>
<evidence type="ECO:0000313" key="18">
    <source>
        <dbReference type="EMBL" id="ASD63534.1"/>
    </source>
</evidence>
<evidence type="ECO:0000313" key="19">
    <source>
        <dbReference type="Proteomes" id="UP000197003"/>
    </source>
</evidence>
<accession>A0A1Z3N7T5</accession>
<dbReference type="InterPro" id="IPR015797">
    <property type="entry name" value="NUDIX_hydrolase-like_dom_sf"/>
</dbReference>
<feature type="domain" description="Nudix hydrolase" evidence="17">
    <location>
        <begin position="4"/>
        <end position="134"/>
    </location>
</feature>
<organism evidence="18 19">
    <name type="scientific">Bdellovibrio bacteriovorus</name>
    <dbReference type="NCBI Taxonomy" id="959"/>
    <lineage>
        <taxon>Bacteria</taxon>
        <taxon>Pseudomonadati</taxon>
        <taxon>Bdellovibrionota</taxon>
        <taxon>Bdellovibrionia</taxon>
        <taxon>Bdellovibrionales</taxon>
        <taxon>Pseudobdellovibrionaceae</taxon>
        <taxon>Bdellovibrio</taxon>
    </lineage>
</organism>
<evidence type="ECO:0000256" key="1">
    <source>
        <dbReference type="ARBA" id="ARBA00001946"/>
    </source>
</evidence>
<keyword evidence="4" id="KW-0235">DNA replication</keyword>
<dbReference type="OrthoDB" id="5294734at2"/>
<evidence type="ECO:0000256" key="9">
    <source>
        <dbReference type="ARBA" id="ARBA00023204"/>
    </source>
</evidence>
<dbReference type="InterPro" id="IPR020476">
    <property type="entry name" value="Nudix_hydrolase"/>
</dbReference>
<comment type="similarity">
    <text evidence="2">Belongs to the Nudix hydrolase family.</text>
</comment>
<comment type="catalytic activity">
    <reaction evidence="10">
        <text>8-oxo-dGTP + H2O = 8-oxo-dGMP + diphosphate + H(+)</text>
        <dbReference type="Rhea" id="RHEA:31575"/>
        <dbReference type="ChEBI" id="CHEBI:15377"/>
        <dbReference type="ChEBI" id="CHEBI:15378"/>
        <dbReference type="ChEBI" id="CHEBI:33019"/>
        <dbReference type="ChEBI" id="CHEBI:63224"/>
        <dbReference type="ChEBI" id="CHEBI:77896"/>
        <dbReference type="EC" id="3.6.1.55"/>
    </reaction>
</comment>
<dbReference type="PANTHER" id="PTHR47707">
    <property type="entry name" value="8-OXO-DGTP DIPHOSPHATASE"/>
    <property type="match status" value="1"/>
</dbReference>